<gene>
    <name evidence="2" type="ORF">TSAR_006643</name>
</gene>
<evidence type="ECO:0000313" key="2">
    <source>
        <dbReference type="EMBL" id="OXU23119.1"/>
    </source>
</evidence>
<proteinExistence type="predicted"/>
<dbReference type="Proteomes" id="UP000215335">
    <property type="component" value="Unassembled WGS sequence"/>
</dbReference>
<protein>
    <submittedName>
        <fullName evidence="2">Uncharacterized protein</fullName>
    </submittedName>
</protein>
<organism evidence="2 3">
    <name type="scientific">Trichomalopsis sarcophagae</name>
    <dbReference type="NCBI Taxonomy" id="543379"/>
    <lineage>
        <taxon>Eukaryota</taxon>
        <taxon>Metazoa</taxon>
        <taxon>Ecdysozoa</taxon>
        <taxon>Arthropoda</taxon>
        <taxon>Hexapoda</taxon>
        <taxon>Insecta</taxon>
        <taxon>Pterygota</taxon>
        <taxon>Neoptera</taxon>
        <taxon>Endopterygota</taxon>
        <taxon>Hymenoptera</taxon>
        <taxon>Apocrita</taxon>
        <taxon>Proctotrupomorpha</taxon>
        <taxon>Chalcidoidea</taxon>
        <taxon>Pteromalidae</taxon>
        <taxon>Pteromalinae</taxon>
        <taxon>Trichomalopsis</taxon>
    </lineage>
</organism>
<keyword evidence="3" id="KW-1185">Reference proteome</keyword>
<feature type="region of interest" description="Disordered" evidence="1">
    <location>
        <begin position="154"/>
        <end position="180"/>
    </location>
</feature>
<reference evidence="2 3" key="1">
    <citation type="journal article" date="2017" name="Curr. Biol.">
        <title>The Evolution of Venom by Co-option of Single-Copy Genes.</title>
        <authorList>
            <person name="Martinson E.O."/>
            <person name="Mrinalini"/>
            <person name="Kelkar Y.D."/>
            <person name="Chang C.H."/>
            <person name="Werren J.H."/>
        </authorList>
    </citation>
    <scope>NUCLEOTIDE SEQUENCE [LARGE SCALE GENOMIC DNA]</scope>
    <source>
        <strain evidence="2 3">Alberta</strain>
        <tissue evidence="2">Whole body</tissue>
    </source>
</reference>
<feature type="compositionally biased region" description="Basic and acidic residues" evidence="1">
    <location>
        <begin position="237"/>
        <end position="253"/>
    </location>
</feature>
<accession>A0A232EXW5</accession>
<evidence type="ECO:0000256" key="1">
    <source>
        <dbReference type="SAM" id="MobiDB-lite"/>
    </source>
</evidence>
<dbReference type="AlphaFoldDB" id="A0A232EXW5"/>
<comment type="caution">
    <text evidence="2">The sequence shown here is derived from an EMBL/GenBank/DDBJ whole genome shotgun (WGS) entry which is preliminary data.</text>
</comment>
<evidence type="ECO:0000313" key="3">
    <source>
        <dbReference type="Proteomes" id="UP000215335"/>
    </source>
</evidence>
<name>A0A232EXW5_9HYME</name>
<feature type="region of interest" description="Disordered" evidence="1">
    <location>
        <begin position="234"/>
        <end position="259"/>
    </location>
</feature>
<feature type="compositionally biased region" description="Basic and acidic residues" evidence="1">
    <location>
        <begin position="157"/>
        <end position="173"/>
    </location>
</feature>
<sequence>MVIFSRKYKLDAYRAPKLSGVALQVKDSAKYLGIVLDKKLTWEKHLTVQHVAGHLAVQGTRRGSHIDLLEKSRLTCVGDATTKGGTMVYSLGTRDLGGSPFITRSYRRPIGLSRSAARPRLIRPQTCLALATAWWSARWRVGSLVVLGGDPHSYSPTRDKGGLPEERCDEEAGRGACAADDATRSYRRPIGLSRSAARPRLIRPQTCLALATAWWSARWRVGSLVVLGGDPHSYSPTRDKGGLPEERCDEEAGRGACAADDARPGVSVLQVVTGVAGNPERRVNGVEKRPC</sequence>
<dbReference type="EMBL" id="NNAY01001724">
    <property type="protein sequence ID" value="OXU23119.1"/>
    <property type="molecule type" value="Genomic_DNA"/>
</dbReference>